<dbReference type="InterPro" id="IPR001845">
    <property type="entry name" value="HTH_ArsR_DNA-bd_dom"/>
</dbReference>
<feature type="domain" description="HTH arsR-type" evidence="2">
    <location>
        <begin position="8"/>
        <end position="105"/>
    </location>
</feature>
<dbReference type="SUPFAM" id="SSF46785">
    <property type="entry name" value="Winged helix' DNA-binding domain"/>
    <property type="match status" value="1"/>
</dbReference>
<dbReference type="SMART" id="SM00418">
    <property type="entry name" value="HTH_ARSR"/>
    <property type="match status" value="1"/>
</dbReference>
<dbReference type="Pfam" id="PF01451">
    <property type="entry name" value="LMWPc"/>
    <property type="match status" value="1"/>
</dbReference>
<dbReference type="PROSITE" id="PS50987">
    <property type="entry name" value="HTH_ARSR_2"/>
    <property type="match status" value="1"/>
</dbReference>
<name>A0ABW6W3C2_9ACTN</name>
<dbReference type="CDD" id="cd00090">
    <property type="entry name" value="HTH_ARSR"/>
    <property type="match status" value="1"/>
</dbReference>
<proteinExistence type="predicted"/>
<dbReference type="CDD" id="cd16345">
    <property type="entry name" value="LMWP_ArsC"/>
    <property type="match status" value="1"/>
</dbReference>
<dbReference type="NCBIfam" id="NF033788">
    <property type="entry name" value="HTH_metalloreg"/>
    <property type="match status" value="1"/>
</dbReference>
<dbReference type="PANTHER" id="PTHR43428">
    <property type="entry name" value="ARSENATE REDUCTASE"/>
    <property type="match status" value="1"/>
</dbReference>
<dbReference type="RefSeq" id="WP_020515523.1">
    <property type="nucleotide sequence ID" value="NZ_JBIAZU010000001.1"/>
</dbReference>
<accession>A0ABW6W3C2</accession>
<keyword evidence="4" id="KW-1185">Reference proteome</keyword>
<dbReference type="PANTHER" id="PTHR43428:SF1">
    <property type="entry name" value="ARSENATE REDUCTASE"/>
    <property type="match status" value="1"/>
</dbReference>
<protein>
    <submittedName>
        <fullName evidence="3">Metalloregulator ArsR/SmtB family transcription factor</fullName>
    </submittedName>
</protein>
<evidence type="ECO:0000313" key="3">
    <source>
        <dbReference type="EMBL" id="MFF5287803.1"/>
    </source>
</evidence>
<reference evidence="3 4" key="1">
    <citation type="submission" date="2024-10" db="EMBL/GenBank/DDBJ databases">
        <title>The Natural Products Discovery Center: Release of the First 8490 Sequenced Strains for Exploring Actinobacteria Biosynthetic Diversity.</title>
        <authorList>
            <person name="Kalkreuter E."/>
            <person name="Kautsar S.A."/>
            <person name="Yang D."/>
            <person name="Bader C.D."/>
            <person name="Teijaro C.N."/>
            <person name="Fluegel L."/>
            <person name="Davis C.M."/>
            <person name="Simpson J.R."/>
            <person name="Lauterbach L."/>
            <person name="Steele A.D."/>
            <person name="Gui C."/>
            <person name="Meng S."/>
            <person name="Li G."/>
            <person name="Viehrig K."/>
            <person name="Ye F."/>
            <person name="Su P."/>
            <person name="Kiefer A.F."/>
            <person name="Nichols A."/>
            <person name="Cepeda A.J."/>
            <person name="Yan W."/>
            <person name="Fan B."/>
            <person name="Jiang Y."/>
            <person name="Adhikari A."/>
            <person name="Zheng C.-J."/>
            <person name="Schuster L."/>
            <person name="Cowan T.M."/>
            <person name="Smanski M.J."/>
            <person name="Chevrette M.G."/>
            <person name="De Carvalho L.P.S."/>
            <person name="Shen B."/>
        </authorList>
    </citation>
    <scope>NUCLEOTIDE SEQUENCE [LARGE SCALE GENOMIC DNA]</scope>
    <source>
        <strain evidence="3 4">NPDC000087</strain>
    </source>
</reference>
<evidence type="ECO:0000313" key="4">
    <source>
        <dbReference type="Proteomes" id="UP001602245"/>
    </source>
</evidence>
<evidence type="ECO:0000259" key="2">
    <source>
        <dbReference type="PROSITE" id="PS50987"/>
    </source>
</evidence>
<dbReference type="InterPro" id="IPR011991">
    <property type="entry name" value="ArsR-like_HTH"/>
</dbReference>
<gene>
    <name evidence="3" type="ORF">ACFY35_00095</name>
</gene>
<dbReference type="InterPro" id="IPR036196">
    <property type="entry name" value="Ptyr_pPase_sf"/>
</dbReference>
<dbReference type="SUPFAM" id="SSF52788">
    <property type="entry name" value="Phosphotyrosine protein phosphatases I"/>
    <property type="match status" value="1"/>
</dbReference>
<dbReference type="Gene3D" id="3.40.50.2300">
    <property type="match status" value="1"/>
</dbReference>
<dbReference type="InterPro" id="IPR036388">
    <property type="entry name" value="WH-like_DNA-bd_sf"/>
</dbReference>
<dbReference type="Proteomes" id="UP001602245">
    <property type="component" value="Unassembled WGS sequence"/>
</dbReference>
<evidence type="ECO:0000256" key="1">
    <source>
        <dbReference type="ARBA" id="ARBA00022849"/>
    </source>
</evidence>
<dbReference type="Gene3D" id="1.10.10.10">
    <property type="entry name" value="Winged helix-like DNA-binding domain superfamily/Winged helix DNA-binding domain"/>
    <property type="match status" value="1"/>
</dbReference>
<keyword evidence="1" id="KW-0059">Arsenical resistance</keyword>
<organism evidence="3 4">
    <name type="scientific">Paractinoplanes globisporus</name>
    <dbReference type="NCBI Taxonomy" id="113565"/>
    <lineage>
        <taxon>Bacteria</taxon>
        <taxon>Bacillati</taxon>
        <taxon>Actinomycetota</taxon>
        <taxon>Actinomycetes</taxon>
        <taxon>Micromonosporales</taxon>
        <taxon>Micromonosporaceae</taxon>
        <taxon>Paractinoplanes</taxon>
    </lineage>
</organism>
<dbReference type="InterPro" id="IPR036390">
    <property type="entry name" value="WH_DNA-bd_sf"/>
</dbReference>
<dbReference type="EMBL" id="JBIAZU010000001">
    <property type="protein sequence ID" value="MFF5287803.1"/>
    <property type="molecule type" value="Genomic_DNA"/>
</dbReference>
<dbReference type="Pfam" id="PF01022">
    <property type="entry name" value="HTH_5"/>
    <property type="match status" value="1"/>
</dbReference>
<sequence>MYYRPVSQDRRDGTDLPAFLSAAGHPVRWRLLGALARGDRQVHELTALLGEQQSLISYHLGLLRKADLVRARRSSADGRDIYYRLDLSHCGQLLAAAGGALHPGLRLTAPPAPTAPAGAAPTRVLFLCTGNSSRSQMAEALLRRRSGGRVMTFSAGSRPKPIHPDAVTTMAERGIDLATARPKHLDEFAGQRFDWVITLCDRVREVCPEFPGHPVTTHWSIPDPAADPDGRPAFDRVAAELTDRIDFLLHTIATEPAREAS</sequence>
<dbReference type="InterPro" id="IPR023485">
    <property type="entry name" value="Ptyr_pPase"/>
</dbReference>
<dbReference type="SMART" id="SM00226">
    <property type="entry name" value="LMWPc"/>
    <property type="match status" value="1"/>
</dbReference>
<comment type="caution">
    <text evidence="3">The sequence shown here is derived from an EMBL/GenBank/DDBJ whole genome shotgun (WGS) entry which is preliminary data.</text>
</comment>